<organism evidence="1 2">
    <name type="scientific">Roseococcus pinisoli</name>
    <dbReference type="NCBI Taxonomy" id="2835040"/>
    <lineage>
        <taxon>Bacteria</taxon>
        <taxon>Pseudomonadati</taxon>
        <taxon>Pseudomonadota</taxon>
        <taxon>Alphaproteobacteria</taxon>
        <taxon>Acetobacterales</taxon>
        <taxon>Roseomonadaceae</taxon>
        <taxon>Roseococcus</taxon>
    </lineage>
</organism>
<accession>A0ABS5QEV5</accession>
<dbReference type="EMBL" id="JAHCDA010000002">
    <property type="protein sequence ID" value="MBS7811098.1"/>
    <property type="molecule type" value="Genomic_DNA"/>
</dbReference>
<dbReference type="RefSeq" id="WP_213669795.1">
    <property type="nucleotide sequence ID" value="NZ_JAHCDA010000002.1"/>
</dbReference>
<evidence type="ECO:0000313" key="2">
    <source>
        <dbReference type="Proteomes" id="UP000766336"/>
    </source>
</evidence>
<dbReference type="Pfam" id="PF10768">
    <property type="entry name" value="FliX"/>
    <property type="match status" value="1"/>
</dbReference>
<name>A0ABS5QEV5_9PROT</name>
<proteinExistence type="predicted"/>
<dbReference type="Proteomes" id="UP000766336">
    <property type="component" value="Unassembled WGS sequence"/>
</dbReference>
<sequence>MLTPIRGRGAIQGGVSVPRPTGRFVLPDADASGETAPANGVGGLSGLIGLQQVMSDPERDEAARGRGKALLAELQGLQLALLAGRVDSGRLSRLAALAEGESGTDPALRDILRALSLRARIELGRLPGDAGRFHPARGPC</sequence>
<evidence type="ECO:0000313" key="1">
    <source>
        <dbReference type="EMBL" id="MBS7811098.1"/>
    </source>
</evidence>
<keyword evidence="2" id="KW-1185">Reference proteome</keyword>
<comment type="caution">
    <text evidence="1">The sequence shown here is derived from an EMBL/GenBank/DDBJ whole genome shotgun (WGS) entry which is preliminary data.</text>
</comment>
<dbReference type="InterPro" id="IPR019704">
    <property type="entry name" value="Flagellar_assmbl_FliX_class2"/>
</dbReference>
<protein>
    <recommendedName>
        <fullName evidence="3">Flagellar assembly regulator FliX</fullName>
    </recommendedName>
</protein>
<evidence type="ECO:0008006" key="3">
    <source>
        <dbReference type="Google" id="ProtNLM"/>
    </source>
</evidence>
<reference evidence="1 2" key="1">
    <citation type="submission" date="2021-05" db="EMBL/GenBank/DDBJ databases">
        <title>Roseococcus sp. XZZS9, whole genome shotgun sequencing project.</title>
        <authorList>
            <person name="Zhao G."/>
            <person name="Shen L."/>
        </authorList>
    </citation>
    <scope>NUCLEOTIDE SEQUENCE [LARGE SCALE GENOMIC DNA]</scope>
    <source>
        <strain evidence="1 2">XZZS9</strain>
    </source>
</reference>
<gene>
    <name evidence="1" type="ORF">KHU32_09130</name>
</gene>